<gene>
    <name evidence="1" type="ORF">HAL09_13210</name>
</gene>
<proteinExistence type="predicted"/>
<dbReference type="EMBL" id="CDMN01000055">
    <property type="protein sequence ID" value="CRF44713.1"/>
    <property type="molecule type" value="Genomic_DNA"/>
</dbReference>
<dbReference type="AlphaFoldDB" id="A0A0K2XGH4"/>
<reference evidence="1 2" key="1">
    <citation type="submission" date="2014-12" db="EMBL/GenBank/DDBJ databases">
        <authorList>
            <person name="Jaenicke S."/>
        </authorList>
    </citation>
    <scope>NUCLEOTIDE SEQUENCE [LARGE SCALE GENOMIC DNA]</scope>
    <source>
        <strain evidence="1">ASB9</strain>
    </source>
</reference>
<evidence type="ECO:0000313" key="2">
    <source>
        <dbReference type="Proteomes" id="UP000041394"/>
    </source>
</evidence>
<sequence length="40" mass="4757">MWVKKKGALKNFFFRGSPFQKAFKPQFHVTPKPFFKNAPQ</sequence>
<protein>
    <submittedName>
        <fullName evidence="1">Uncharacterized protein</fullName>
    </submittedName>
</protein>
<name>A0A0K2XGH4_9HELI</name>
<dbReference type="Proteomes" id="UP000041394">
    <property type="component" value="Unassembled WGS sequence"/>
</dbReference>
<accession>A0A0K2XGH4</accession>
<organism evidence="1 2">
    <name type="scientific">Helicobacter ailurogastricus</name>
    <dbReference type="NCBI Taxonomy" id="1578720"/>
    <lineage>
        <taxon>Bacteria</taxon>
        <taxon>Pseudomonadati</taxon>
        <taxon>Campylobacterota</taxon>
        <taxon>Epsilonproteobacteria</taxon>
        <taxon>Campylobacterales</taxon>
        <taxon>Helicobacteraceae</taxon>
        <taxon>Helicobacter</taxon>
    </lineage>
</organism>
<evidence type="ECO:0000313" key="1">
    <source>
        <dbReference type="EMBL" id="CRF44713.1"/>
    </source>
</evidence>